<feature type="transmembrane region" description="Helical" evidence="10">
    <location>
        <begin position="60"/>
        <end position="85"/>
    </location>
</feature>
<dbReference type="InterPro" id="IPR005170">
    <property type="entry name" value="Transptr-assoc_dom"/>
</dbReference>
<keyword evidence="13" id="KW-1185">Reference proteome</keyword>
<comment type="subcellular location">
    <subcellularLocation>
        <location evidence="1">Cell membrane</location>
        <topology evidence="1">Multi-pass membrane protein</topology>
    </subcellularLocation>
</comment>
<keyword evidence="7 9" id="KW-0129">CBS domain</keyword>
<dbReference type="PROSITE" id="PS51371">
    <property type="entry name" value="CBS"/>
    <property type="match status" value="2"/>
</dbReference>
<dbReference type="InterPro" id="IPR016169">
    <property type="entry name" value="FAD-bd_PCMH_sub2"/>
</dbReference>
<dbReference type="AlphaFoldDB" id="A0A0G3EFN0"/>
<dbReference type="SUPFAM" id="SSF54631">
    <property type="entry name" value="CBS-domain pair"/>
    <property type="match status" value="1"/>
</dbReference>
<evidence type="ECO:0000256" key="2">
    <source>
        <dbReference type="ARBA" id="ARBA00006337"/>
    </source>
</evidence>
<evidence type="ECO:0000256" key="7">
    <source>
        <dbReference type="ARBA" id="ARBA00023122"/>
    </source>
</evidence>
<dbReference type="Proteomes" id="UP000035268">
    <property type="component" value="Chromosome"/>
</dbReference>
<dbReference type="PANTHER" id="PTHR22777:SF32">
    <property type="entry name" value="UPF0053 INNER MEMBRANE PROTEIN YFJD"/>
    <property type="match status" value="1"/>
</dbReference>
<feature type="domain" description="CBS" evidence="11">
    <location>
        <begin position="208"/>
        <end position="268"/>
    </location>
</feature>
<evidence type="ECO:0000313" key="12">
    <source>
        <dbReference type="EMBL" id="AKJ64212.1"/>
    </source>
</evidence>
<keyword evidence="6 10" id="KW-1133">Transmembrane helix</keyword>
<dbReference type="InterPro" id="IPR044751">
    <property type="entry name" value="Ion_transp-like_CBS"/>
</dbReference>
<dbReference type="OrthoDB" id="9798188at2"/>
<evidence type="ECO:0000256" key="5">
    <source>
        <dbReference type="ARBA" id="ARBA00022737"/>
    </source>
</evidence>
<keyword evidence="8 10" id="KW-0472">Membrane</keyword>
<keyword evidence="3" id="KW-1003">Cell membrane</keyword>
<comment type="similarity">
    <text evidence="2">Belongs to the UPF0053 family.</text>
</comment>
<dbReference type="CDD" id="cd04590">
    <property type="entry name" value="CBS_pair_CorC_HlyC_assoc"/>
    <property type="match status" value="1"/>
</dbReference>
<evidence type="ECO:0000256" key="1">
    <source>
        <dbReference type="ARBA" id="ARBA00004651"/>
    </source>
</evidence>
<feature type="transmembrane region" description="Helical" evidence="10">
    <location>
        <begin position="91"/>
        <end position="112"/>
    </location>
</feature>
<reference evidence="12 13" key="2">
    <citation type="journal article" date="2016" name="ISME J.">
        <title>Characterization of the first cultured representative of Verrucomicrobia subdivision 5 indicates the proposal of a novel phylum.</title>
        <authorList>
            <person name="Spring S."/>
            <person name="Bunk B."/>
            <person name="Sproer C."/>
            <person name="Schumann P."/>
            <person name="Rohde M."/>
            <person name="Tindall B.J."/>
            <person name="Klenk H.P."/>
        </authorList>
    </citation>
    <scope>NUCLEOTIDE SEQUENCE [LARGE SCALE GENOMIC DNA]</scope>
    <source>
        <strain evidence="12 13">L21-Fru-AB</strain>
    </source>
</reference>
<evidence type="ECO:0000256" key="9">
    <source>
        <dbReference type="PROSITE-ProRule" id="PRU00703"/>
    </source>
</evidence>
<feature type="domain" description="CBS" evidence="11">
    <location>
        <begin position="270"/>
        <end position="330"/>
    </location>
</feature>
<evidence type="ECO:0000256" key="3">
    <source>
        <dbReference type="ARBA" id="ARBA00022475"/>
    </source>
</evidence>
<dbReference type="SUPFAM" id="SSF56176">
    <property type="entry name" value="FAD-binding/transporter-associated domain-like"/>
    <property type="match status" value="1"/>
</dbReference>
<dbReference type="GO" id="GO:0050660">
    <property type="term" value="F:flavin adenine dinucleotide binding"/>
    <property type="evidence" value="ECO:0007669"/>
    <property type="project" value="InterPro"/>
</dbReference>
<dbReference type="InterPro" id="IPR036318">
    <property type="entry name" value="FAD-bd_PCMH-like_sf"/>
</dbReference>
<protein>
    <submittedName>
        <fullName evidence="12">Magnesium and cobalt efflux protein CorC</fullName>
    </submittedName>
</protein>
<keyword evidence="5" id="KW-0677">Repeat</keyword>
<dbReference type="Gene3D" id="3.10.580.10">
    <property type="entry name" value="CBS-domain"/>
    <property type="match status" value="1"/>
</dbReference>
<dbReference type="SMART" id="SM01091">
    <property type="entry name" value="CorC_HlyC"/>
    <property type="match status" value="1"/>
</dbReference>
<dbReference type="KEGG" id="vbl:L21SP4_00951"/>
<dbReference type="EMBL" id="CP010904">
    <property type="protein sequence ID" value="AKJ64212.1"/>
    <property type="molecule type" value="Genomic_DNA"/>
</dbReference>
<dbReference type="InterPro" id="IPR000644">
    <property type="entry name" value="CBS_dom"/>
</dbReference>
<accession>A0A0G3EFN0</accession>
<organism evidence="12 13">
    <name type="scientific">Kiritimatiella glycovorans</name>
    <dbReference type="NCBI Taxonomy" id="1307763"/>
    <lineage>
        <taxon>Bacteria</taxon>
        <taxon>Pseudomonadati</taxon>
        <taxon>Kiritimatiellota</taxon>
        <taxon>Kiritimatiellia</taxon>
        <taxon>Kiritimatiellales</taxon>
        <taxon>Kiritimatiellaceae</taxon>
        <taxon>Kiritimatiella</taxon>
    </lineage>
</organism>
<dbReference type="RefSeq" id="WP_052881567.1">
    <property type="nucleotide sequence ID" value="NZ_CP010904.1"/>
</dbReference>
<dbReference type="InterPro" id="IPR002550">
    <property type="entry name" value="CNNM"/>
</dbReference>
<dbReference type="FunFam" id="3.10.580.10:FF:000002">
    <property type="entry name" value="Magnesium/cobalt efflux protein CorC"/>
    <property type="match status" value="1"/>
</dbReference>
<evidence type="ECO:0000313" key="13">
    <source>
        <dbReference type="Proteomes" id="UP000035268"/>
    </source>
</evidence>
<evidence type="ECO:0000259" key="11">
    <source>
        <dbReference type="PROSITE" id="PS51371"/>
    </source>
</evidence>
<evidence type="ECO:0000256" key="6">
    <source>
        <dbReference type="ARBA" id="ARBA00022989"/>
    </source>
</evidence>
<name>A0A0G3EFN0_9BACT</name>
<evidence type="ECO:0000256" key="10">
    <source>
        <dbReference type="SAM" id="Phobius"/>
    </source>
</evidence>
<feature type="transmembrane region" description="Helical" evidence="10">
    <location>
        <begin position="6"/>
        <end position="31"/>
    </location>
</feature>
<sequence>MNPESLIFTWAGTGCIALVLAGVFSTLYACFHSSGEAGTARLIEHYPSARRRLEQWDHRWELLLISLRLAVLVTDVLAVVCVVKLFDLLLLPGRVVLVAGAVLLYVALVRILPYVLSESYADRISIRFLPFAGGLTRVLYPLARMLNRIERSMLHRALSSSAEADRPSAEDEILGVMDQAGARDIEEEERAIIQSVFSFGETVAREIMTPRVDVEGIRDALTVQECLDVVRESRHSRFPVYHEKIDDVRGMIHVKDLLRSLSEDGGSRSITPLLKPLRFVPETMPIRELLKSMQAQRSQMVLVVDEYGGTAGLVCMEDIIEELIGEIQDEYDLADAGIQKRTDGGYLVDARIPVSDVNERLGLNLPLDEDYDSIGGLVLQRLGHIPTVRERVETDEVIISVLASSPRQIKTLGLTVKECSEGET</sequence>
<dbReference type="Gene3D" id="3.30.465.10">
    <property type="match status" value="1"/>
</dbReference>
<dbReference type="InterPro" id="IPR046342">
    <property type="entry name" value="CBS_dom_sf"/>
</dbReference>
<dbReference type="Pfam" id="PF03471">
    <property type="entry name" value="CorC_HlyC"/>
    <property type="match status" value="1"/>
</dbReference>
<reference evidence="13" key="1">
    <citation type="submission" date="2015-02" db="EMBL/GenBank/DDBJ databases">
        <title>Description and complete genome sequence of the first cultured representative of the subdivision 5 of the Verrucomicrobia phylum.</title>
        <authorList>
            <person name="Spring S."/>
            <person name="Bunk B."/>
            <person name="Sproer C."/>
            <person name="Klenk H.-P."/>
        </authorList>
    </citation>
    <scope>NUCLEOTIDE SEQUENCE [LARGE SCALE GENOMIC DNA]</scope>
    <source>
        <strain evidence="13">L21-Fru-AB</strain>
    </source>
</reference>
<evidence type="ECO:0000256" key="4">
    <source>
        <dbReference type="ARBA" id="ARBA00022692"/>
    </source>
</evidence>
<evidence type="ECO:0000256" key="8">
    <source>
        <dbReference type="ARBA" id="ARBA00023136"/>
    </source>
</evidence>
<dbReference type="PANTHER" id="PTHR22777">
    <property type="entry name" value="HEMOLYSIN-RELATED"/>
    <property type="match status" value="1"/>
</dbReference>
<gene>
    <name evidence="12" type="primary">corC_1</name>
    <name evidence="12" type="ORF">L21SP4_00951</name>
</gene>
<feature type="transmembrane region" description="Helical" evidence="10">
    <location>
        <begin position="124"/>
        <end position="143"/>
    </location>
</feature>
<dbReference type="Pfam" id="PF00571">
    <property type="entry name" value="CBS"/>
    <property type="match status" value="2"/>
</dbReference>
<dbReference type="Pfam" id="PF01595">
    <property type="entry name" value="CNNM"/>
    <property type="match status" value="1"/>
</dbReference>
<proteinExistence type="inferred from homology"/>
<dbReference type="SMART" id="SM00116">
    <property type="entry name" value="CBS"/>
    <property type="match status" value="2"/>
</dbReference>
<dbReference type="STRING" id="1307763.L21SP4_00951"/>
<dbReference type="GO" id="GO:0005886">
    <property type="term" value="C:plasma membrane"/>
    <property type="evidence" value="ECO:0007669"/>
    <property type="project" value="UniProtKB-SubCell"/>
</dbReference>
<keyword evidence="4 10" id="KW-0812">Transmembrane</keyword>